<feature type="non-terminal residue" evidence="1">
    <location>
        <position position="1"/>
    </location>
</feature>
<keyword evidence="2" id="KW-1185">Reference proteome</keyword>
<gene>
    <name evidence="1" type="ORF">AVEN_64764_1</name>
</gene>
<dbReference type="OrthoDB" id="6427637at2759"/>
<proteinExistence type="predicted"/>
<protein>
    <recommendedName>
        <fullName evidence="3">MACPF domain-containing protein</fullName>
    </recommendedName>
</protein>
<evidence type="ECO:0000313" key="2">
    <source>
        <dbReference type="Proteomes" id="UP000499080"/>
    </source>
</evidence>
<organism evidence="1 2">
    <name type="scientific">Araneus ventricosus</name>
    <name type="common">Orbweaver spider</name>
    <name type="synonym">Epeira ventricosa</name>
    <dbReference type="NCBI Taxonomy" id="182803"/>
    <lineage>
        <taxon>Eukaryota</taxon>
        <taxon>Metazoa</taxon>
        <taxon>Ecdysozoa</taxon>
        <taxon>Arthropoda</taxon>
        <taxon>Chelicerata</taxon>
        <taxon>Arachnida</taxon>
        <taxon>Araneae</taxon>
        <taxon>Araneomorphae</taxon>
        <taxon>Entelegynae</taxon>
        <taxon>Araneoidea</taxon>
        <taxon>Araneidae</taxon>
        <taxon>Araneus</taxon>
    </lineage>
</organism>
<evidence type="ECO:0008006" key="3">
    <source>
        <dbReference type="Google" id="ProtNLM"/>
    </source>
</evidence>
<comment type="caution">
    <text evidence="1">The sequence shown here is derived from an EMBL/GenBank/DDBJ whole genome shotgun (WGS) entry which is preliminary data.</text>
</comment>
<sequence>KTDFKQTASTYKVVNSMSDIKDALDVSGDLALKIKTGMINVEGKGSYLKNMRDYVNKVEILTTLAYTSSVYSFKADAKPRDKWVEKYNTNVLGTHYVSSITYGAEMVASLRFEVFNSSDVQEVKGAVNAAFGSGGNGLDLAAE</sequence>
<name>A0A4Y2DC54_ARAVE</name>
<dbReference type="EMBL" id="BGPR01089070">
    <property type="protein sequence ID" value="GBM13829.1"/>
    <property type="molecule type" value="Genomic_DNA"/>
</dbReference>
<reference evidence="1 2" key="1">
    <citation type="journal article" date="2019" name="Sci. Rep.">
        <title>Orb-weaving spider Araneus ventricosus genome elucidates the spidroin gene catalogue.</title>
        <authorList>
            <person name="Kono N."/>
            <person name="Nakamura H."/>
            <person name="Ohtoshi R."/>
            <person name="Moran D.A.P."/>
            <person name="Shinohara A."/>
            <person name="Yoshida Y."/>
            <person name="Fujiwara M."/>
            <person name="Mori M."/>
            <person name="Tomita M."/>
            <person name="Arakawa K."/>
        </authorList>
    </citation>
    <scope>NUCLEOTIDE SEQUENCE [LARGE SCALE GENOMIC DNA]</scope>
</reference>
<feature type="non-terminal residue" evidence="1">
    <location>
        <position position="143"/>
    </location>
</feature>
<dbReference type="AlphaFoldDB" id="A0A4Y2DC54"/>
<evidence type="ECO:0000313" key="1">
    <source>
        <dbReference type="EMBL" id="GBM13829.1"/>
    </source>
</evidence>
<accession>A0A4Y2DC54</accession>
<dbReference type="Proteomes" id="UP000499080">
    <property type="component" value="Unassembled WGS sequence"/>
</dbReference>